<evidence type="ECO:0000259" key="3">
    <source>
        <dbReference type="SMART" id="SM00331"/>
    </source>
</evidence>
<dbReference type="Gene3D" id="3.30.450.40">
    <property type="match status" value="3"/>
</dbReference>
<evidence type="ECO:0000313" key="5">
    <source>
        <dbReference type="Proteomes" id="UP000297891"/>
    </source>
</evidence>
<dbReference type="Gene3D" id="3.30.565.10">
    <property type="entry name" value="Histidine kinase-like ATPase, C-terminal domain"/>
    <property type="match status" value="1"/>
</dbReference>
<dbReference type="Proteomes" id="UP000297891">
    <property type="component" value="Unassembled WGS sequence"/>
</dbReference>
<proteinExistence type="predicted"/>
<evidence type="ECO:0000313" key="4">
    <source>
        <dbReference type="EMBL" id="TGK91583.1"/>
    </source>
</evidence>
<dbReference type="InterPro" id="IPR001932">
    <property type="entry name" value="PPM-type_phosphatase-like_dom"/>
</dbReference>
<dbReference type="SUPFAM" id="SSF81606">
    <property type="entry name" value="PP2C-like"/>
    <property type="match status" value="1"/>
</dbReference>
<keyword evidence="5" id="KW-1185">Reference proteome</keyword>
<dbReference type="GO" id="GO:0016791">
    <property type="term" value="F:phosphatase activity"/>
    <property type="evidence" value="ECO:0007669"/>
    <property type="project" value="TreeGrafter"/>
</dbReference>
<dbReference type="PANTHER" id="PTHR43156:SF2">
    <property type="entry name" value="STAGE II SPORULATION PROTEIN E"/>
    <property type="match status" value="1"/>
</dbReference>
<feature type="domain" description="GAF" evidence="2">
    <location>
        <begin position="381"/>
        <end position="528"/>
    </location>
</feature>
<evidence type="ECO:0000259" key="2">
    <source>
        <dbReference type="SMART" id="SM00065"/>
    </source>
</evidence>
<feature type="domain" description="GAF" evidence="2">
    <location>
        <begin position="204"/>
        <end position="353"/>
    </location>
</feature>
<dbReference type="InterPro" id="IPR052016">
    <property type="entry name" value="Bact_Sigma-Reg"/>
</dbReference>
<dbReference type="EMBL" id="RQFP01000014">
    <property type="protein sequence ID" value="TGK91583.1"/>
    <property type="molecule type" value="Genomic_DNA"/>
</dbReference>
<dbReference type="RefSeq" id="WP_100790166.1">
    <property type="nucleotide sequence ID" value="NZ_NPDQ01000003.1"/>
</dbReference>
<dbReference type="InterPro" id="IPR036890">
    <property type="entry name" value="HATPase_C_sf"/>
</dbReference>
<dbReference type="PANTHER" id="PTHR43156">
    <property type="entry name" value="STAGE II SPORULATION PROTEIN E-RELATED"/>
    <property type="match status" value="1"/>
</dbReference>
<organism evidence="4 5">
    <name type="scientific">Leptospira brenneri</name>
    <dbReference type="NCBI Taxonomy" id="2023182"/>
    <lineage>
        <taxon>Bacteria</taxon>
        <taxon>Pseudomonadati</taxon>
        <taxon>Spirochaetota</taxon>
        <taxon>Spirochaetia</taxon>
        <taxon>Leptospirales</taxon>
        <taxon>Leptospiraceae</taxon>
        <taxon>Leptospira</taxon>
    </lineage>
</organism>
<dbReference type="SMART" id="SM00065">
    <property type="entry name" value="GAF"/>
    <property type="match status" value="2"/>
</dbReference>
<dbReference type="Pfam" id="PF07228">
    <property type="entry name" value="SpoIIE"/>
    <property type="match status" value="1"/>
</dbReference>
<feature type="domain" description="PPM-type phosphatase" evidence="3">
    <location>
        <begin position="555"/>
        <end position="772"/>
    </location>
</feature>
<comment type="caution">
    <text evidence="4">The sequence shown here is derived from an EMBL/GenBank/DDBJ whole genome shotgun (WGS) entry which is preliminary data.</text>
</comment>
<dbReference type="InterPro" id="IPR003018">
    <property type="entry name" value="GAF"/>
</dbReference>
<dbReference type="OrthoDB" id="9773346at2"/>
<dbReference type="AlphaFoldDB" id="A0A2M9Y2G6"/>
<dbReference type="Pfam" id="PF13581">
    <property type="entry name" value="HATPase_c_2"/>
    <property type="match status" value="1"/>
</dbReference>
<accession>A0A2M9Y2G6</accession>
<dbReference type="CDD" id="cd16936">
    <property type="entry name" value="HATPase_RsbW-like"/>
    <property type="match status" value="1"/>
</dbReference>
<dbReference type="InterPro" id="IPR003594">
    <property type="entry name" value="HATPase_dom"/>
</dbReference>
<dbReference type="Gene3D" id="3.60.40.10">
    <property type="entry name" value="PPM-type phosphatase domain"/>
    <property type="match status" value="1"/>
</dbReference>
<sequence>MKPSPLPPIIRKNEEGGFYLSSSSELDDLYHFILGQAKRLVSAKSASFYFRNERGNLSRFGLIGDKSSAGSIAKHVFKTRKSILVKKGTHLKDADGPIGESYIACYVGDEMGDMALGVLVLEGIKHFQNFSEQDLDLINYFSANLNALFKDTVLSEAGPEFFNSLTTSILLLIDNANIHNNNNRLQYFLEEIIRVAVLINTSVDLEQVLVMVMESAKSVFRTEASSLLLLDDKKEYLVFHTVTGEKREEVSKIKVPVGQGIAGTVAVTKQPMIINDAQNDNRVFRDVDKASNFITRNILASPLIVGDEVIGVIEAINTIDRNNFSQDDIDTFLSFASACAVAIQKTRLLDNLNVTNLELKQKLSTLESIFDLGQAVLESHDELGLMSKTLSILTKELSCEDAGMVIIEEKNKNRIQVYARQLGIVRESFFPMPESRLFLSLMESGNPRMAVVSPQLEESFLELEFYTLKKNFLILPIAPRGGNLRAALYVSGKQSAHSFNETDLRMLKTLSSPLAKAYENLRLNQEIITKKSIEKEIEITRKIQNNILPNSLLQSPLFDLGVMSVAAKEVSGDFYDFHSFGEDQFSFLVADVSGKSLPAAIFMAMSSSIIRTLSRTTDLSPSELLFRANQLIYEDSQSGMFVTLFLLNYQRRTRTLKFASAGHNDQIWIRKDGSFELLKGKGAPLGVVPHTNYQGGEIQIEPGDILVFYTDGAIEEKNPEEEEYGLDRFIEFIIQRRDESSQKIVEDVYDDIRKFSRSDEQYDDFTVMILKFAEVTSFEATRIFPALPDEIPRLRDFISEHLEGKITKPFAFDDILISLDEAATNIVMHSYKDTELDHPSFECRLELIGDNLKVVLIDEGKPFDRKKVPKPSVEANVKGERKGGFGVYLMETLMDKVSYDFNGKQNITYLEKTIV</sequence>
<protein>
    <submittedName>
        <fullName evidence="4">GAF domain-containing protein</fullName>
    </submittedName>
</protein>
<evidence type="ECO:0000256" key="1">
    <source>
        <dbReference type="ARBA" id="ARBA00022801"/>
    </source>
</evidence>
<name>A0A2M9Y2G6_9LEPT</name>
<dbReference type="SUPFAM" id="SSF55781">
    <property type="entry name" value="GAF domain-like"/>
    <property type="match status" value="3"/>
</dbReference>
<reference evidence="4" key="1">
    <citation type="journal article" date="2019" name="PLoS Negl. Trop. Dis.">
        <title>Revisiting the worldwide diversity of Leptospira species in the environment.</title>
        <authorList>
            <person name="Vincent A.T."/>
            <person name="Schiettekatte O."/>
            <person name="Bourhy P."/>
            <person name="Veyrier F.J."/>
            <person name="Picardeau M."/>
        </authorList>
    </citation>
    <scope>NUCLEOTIDE SEQUENCE [LARGE SCALE GENOMIC DNA]</scope>
    <source>
        <strain evidence="4">201800277</strain>
    </source>
</reference>
<dbReference type="Pfam" id="PF01590">
    <property type="entry name" value="GAF"/>
    <property type="match status" value="1"/>
</dbReference>
<keyword evidence="1" id="KW-0378">Hydrolase</keyword>
<dbReference type="InterPro" id="IPR036457">
    <property type="entry name" value="PPM-type-like_dom_sf"/>
</dbReference>
<dbReference type="SMART" id="SM00331">
    <property type="entry name" value="PP2C_SIG"/>
    <property type="match status" value="1"/>
</dbReference>
<gene>
    <name evidence="4" type="ORF">EHQ30_15350</name>
</gene>
<dbReference type="InterPro" id="IPR029016">
    <property type="entry name" value="GAF-like_dom_sf"/>
</dbReference>